<dbReference type="InterPro" id="IPR020845">
    <property type="entry name" value="AMP-binding_CS"/>
</dbReference>
<dbReference type="InterPro" id="IPR042099">
    <property type="entry name" value="ANL_N_sf"/>
</dbReference>
<gene>
    <name evidence="3" type="ORF">C5167_018972</name>
</gene>
<dbReference type="PANTHER" id="PTHR43272">
    <property type="entry name" value="LONG-CHAIN-FATTY-ACID--COA LIGASE"/>
    <property type="match status" value="1"/>
</dbReference>
<keyword evidence="4" id="KW-1185">Reference proteome</keyword>
<dbReference type="STRING" id="3469.A0A4Y7IQY2"/>
<evidence type="ECO:0000313" key="4">
    <source>
        <dbReference type="Proteomes" id="UP000316621"/>
    </source>
</evidence>
<dbReference type="EMBL" id="CM010716">
    <property type="protein sequence ID" value="RZC50546.1"/>
    <property type="molecule type" value="Genomic_DNA"/>
</dbReference>
<dbReference type="PANTHER" id="PTHR43272:SF92">
    <property type="entry name" value="LONG CHAIN ACYL-COA SYNTHETASE 8"/>
    <property type="match status" value="1"/>
</dbReference>
<dbReference type="AlphaFoldDB" id="A0A4Y7IQY2"/>
<evidence type="ECO:0000256" key="1">
    <source>
        <dbReference type="SAM" id="Phobius"/>
    </source>
</evidence>
<accession>A0A4Y7IQY2</accession>
<feature type="domain" description="AMP-dependent synthetase/ligase" evidence="2">
    <location>
        <begin position="129"/>
        <end position="292"/>
    </location>
</feature>
<feature type="transmembrane region" description="Helical" evidence="1">
    <location>
        <begin position="31"/>
        <end position="50"/>
    </location>
</feature>
<sequence length="827" mass="91203">MGDSNGGVFNSPMLKSLVQNYMSIFNGNESIGIAVAFTIGLLIPLLLIGIKRTKQRGVPVQVGGETGFAIRNHRSKTLIEVPWEGATTMAALFEQSCKKNAHERCLGTREVISREVVTGGDGRKFEKLHLGEYVWETYEGAFKRASNFASGLVKLGHSADSRAAIFADSRAEWLLAFQGCFRQNITVVTIYASLGEEALIHSLNETQVTTLICDPKQLKKLAAISSSLEFIKHIIYFEDDDTTVDSSFDNFTLTSFSEVEKLGKENPAHPRLPSKTDTAVIMYTSGSTGLPKVGYCFSFSYKFGTSELFSPCFALGRFPFLSCMLSRELASWFCLLELHLPNKEILLDDNKLKDNKTSMDTKFSNYFVPVLPSVTECNIIMQGVMMTHGNIVSTAAAVMTVIPEIGRKDVYLAYLPLAHVFELEAEVLTCAAIGYGSALTLTDTSNKIKKGTLGDASALKPTLMAAVPAILDRVRDGVLKKVNEKGGLTKKLFNLGYKRRLSAIEGSLFGAWGLEKTFLDVIVFKKIRSILGGRMRFMLCGGAPLSRDTQRFMNVCLGYRTLFLSVIVHEIPALKRIPIGQGYGLTETCAGAAFSEADDTTVGRTGPPLPCGYIKLVSWEEGGYLITDKPMPRGEVVVGGHSITLGYFKNEEKTNEVYKVDEKGMRWFYTGDIGQFHPDGCLEIIDRKKDIVKLQHGEYISLGKVEAALASCNYVDSVMVHADPFHSFCVALVVPSQHALEGWAHGAGIEYHDFSDLCKKEEAVREVQQSLLKVAKAAKLDKFESPAKIKLLPDPWTPESGLVTAALKLKREQIKSKFKDDLNKLYQ</sequence>
<evidence type="ECO:0000259" key="2">
    <source>
        <dbReference type="Pfam" id="PF00501"/>
    </source>
</evidence>
<proteinExistence type="predicted"/>
<keyword evidence="1" id="KW-0812">Transmembrane</keyword>
<dbReference type="GO" id="GO:0004467">
    <property type="term" value="F:long-chain fatty acid-CoA ligase activity"/>
    <property type="evidence" value="ECO:0007669"/>
    <property type="project" value="TreeGrafter"/>
</dbReference>
<dbReference type="PROSITE" id="PS00455">
    <property type="entry name" value="AMP_BINDING"/>
    <property type="match status" value="1"/>
</dbReference>
<keyword evidence="1" id="KW-0472">Membrane</keyword>
<keyword evidence="1" id="KW-1133">Transmembrane helix</keyword>
<feature type="domain" description="AMP-dependent synthetase/ligase" evidence="2">
    <location>
        <begin position="383"/>
        <end position="648"/>
    </location>
</feature>
<reference evidence="3 4" key="1">
    <citation type="journal article" date="2018" name="Science">
        <title>The opium poppy genome and morphinan production.</title>
        <authorList>
            <person name="Guo L."/>
            <person name="Winzer T."/>
            <person name="Yang X."/>
            <person name="Li Y."/>
            <person name="Ning Z."/>
            <person name="He Z."/>
            <person name="Teodor R."/>
            <person name="Lu Y."/>
            <person name="Bowser T.A."/>
            <person name="Graham I.A."/>
            <person name="Ye K."/>
        </authorList>
    </citation>
    <scope>NUCLEOTIDE SEQUENCE [LARGE SCALE GENOMIC DNA]</scope>
    <source>
        <strain evidence="4">cv. HN1</strain>
        <tissue evidence="3">Leaves</tissue>
    </source>
</reference>
<dbReference type="InterPro" id="IPR000873">
    <property type="entry name" value="AMP-dep_synth/lig_dom"/>
</dbReference>
<dbReference type="Pfam" id="PF00501">
    <property type="entry name" value="AMP-binding"/>
    <property type="match status" value="2"/>
</dbReference>
<organism evidence="3 4">
    <name type="scientific">Papaver somniferum</name>
    <name type="common">Opium poppy</name>
    <dbReference type="NCBI Taxonomy" id="3469"/>
    <lineage>
        <taxon>Eukaryota</taxon>
        <taxon>Viridiplantae</taxon>
        <taxon>Streptophyta</taxon>
        <taxon>Embryophyta</taxon>
        <taxon>Tracheophyta</taxon>
        <taxon>Spermatophyta</taxon>
        <taxon>Magnoliopsida</taxon>
        <taxon>Ranunculales</taxon>
        <taxon>Papaveraceae</taxon>
        <taxon>Papaveroideae</taxon>
        <taxon>Papaver</taxon>
    </lineage>
</organism>
<protein>
    <recommendedName>
        <fullName evidence="2">AMP-dependent synthetase/ligase domain-containing protein</fullName>
    </recommendedName>
</protein>
<dbReference type="GO" id="GO:0016020">
    <property type="term" value="C:membrane"/>
    <property type="evidence" value="ECO:0007669"/>
    <property type="project" value="TreeGrafter"/>
</dbReference>
<dbReference type="GO" id="GO:0005783">
    <property type="term" value="C:endoplasmic reticulum"/>
    <property type="evidence" value="ECO:0007669"/>
    <property type="project" value="TreeGrafter"/>
</dbReference>
<dbReference type="Proteomes" id="UP000316621">
    <property type="component" value="Chromosome 2"/>
</dbReference>
<name>A0A4Y7IQY2_PAPSO</name>
<dbReference type="Gramene" id="RZC50546">
    <property type="protein sequence ID" value="RZC50546"/>
    <property type="gene ID" value="C5167_018972"/>
</dbReference>
<dbReference type="Gene3D" id="3.40.50.980">
    <property type="match status" value="1"/>
</dbReference>
<dbReference type="SUPFAM" id="SSF56801">
    <property type="entry name" value="Acetyl-CoA synthetase-like"/>
    <property type="match status" value="2"/>
</dbReference>
<dbReference type="OMA" id="VENAFVY"/>
<evidence type="ECO:0000313" key="3">
    <source>
        <dbReference type="EMBL" id="RZC50546.1"/>
    </source>
</evidence>
<dbReference type="Gene3D" id="3.40.50.12780">
    <property type="entry name" value="N-terminal domain of ligase-like"/>
    <property type="match status" value="1"/>
</dbReference>